<keyword evidence="12" id="KW-0868">Chloride</keyword>
<keyword evidence="7" id="KW-0630">Potassium</keyword>
<dbReference type="AlphaFoldDB" id="A0A3S3RRY7"/>
<dbReference type="PIRSF" id="PIRSF006060">
    <property type="entry name" value="AA_transporter"/>
    <property type="match status" value="1"/>
</dbReference>
<feature type="domain" description="Amino acid permease/ SLC12A" evidence="16">
    <location>
        <begin position="103"/>
        <end position="274"/>
    </location>
</feature>
<keyword evidence="8 15" id="KW-1133">Transmembrane helix</keyword>
<dbReference type="GO" id="GO:0007268">
    <property type="term" value="P:chemical synaptic transmission"/>
    <property type="evidence" value="ECO:0007669"/>
    <property type="project" value="TreeGrafter"/>
</dbReference>
<evidence type="ECO:0000256" key="11">
    <source>
        <dbReference type="ARBA" id="ARBA00023180"/>
    </source>
</evidence>
<comment type="catalytic activity">
    <reaction evidence="14">
        <text>K(+)(in) + chloride(in) = K(+)(out) + chloride(out)</text>
        <dbReference type="Rhea" id="RHEA:72427"/>
        <dbReference type="ChEBI" id="CHEBI:17996"/>
        <dbReference type="ChEBI" id="CHEBI:29103"/>
    </reaction>
</comment>
<evidence type="ECO:0000256" key="6">
    <source>
        <dbReference type="ARBA" id="ARBA00022847"/>
    </source>
</evidence>
<dbReference type="STRING" id="1965070.A0A3S3RRY7"/>
<evidence type="ECO:0000259" key="16">
    <source>
        <dbReference type="Pfam" id="PF00324"/>
    </source>
</evidence>
<dbReference type="PANTHER" id="PTHR11827:SF73">
    <property type="entry name" value="KAZACHOC, ISOFORM G"/>
    <property type="match status" value="1"/>
</dbReference>
<evidence type="ECO:0000256" key="1">
    <source>
        <dbReference type="ARBA" id="ARBA00004141"/>
    </source>
</evidence>
<evidence type="ECO:0000313" key="18">
    <source>
        <dbReference type="Proteomes" id="UP000285301"/>
    </source>
</evidence>
<evidence type="ECO:0000256" key="4">
    <source>
        <dbReference type="ARBA" id="ARBA00022553"/>
    </source>
</evidence>
<dbReference type="Pfam" id="PF00324">
    <property type="entry name" value="AA_permease"/>
    <property type="match status" value="2"/>
</dbReference>
<keyword evidence="3" id="KW-0633">Potassium transport</keyword>
<comment type="caution">
    <text evidence="17">The sequence shown here is derived from an EMBL/GenBank/DDBJ whole genome shotgun (WGS) entry which is preliminary data.</text>
</comment>
<feature type="domain" description="Amino acid permease/ SLC12A" evidence="16">
    <location>
        <begin position="401"/>
        <end position="597"/>
    </location>
</feature>
<accession>A0A3S3RRY7</accession>
<evidence type="ECO:0000256" key="9">
    <source>
        <dbReference type="ARBA" id="ARBA00023065"/>
    </source>
</evidence>
<dbReference type="Proteomes" id="UP000285301">
    <property type="component" value="Unassembled WGS sequence"/>
</dbReference>
<evidence type="ECO:0000256" key="8">
    <source>
        <dbReference type="ARBA" id="ARBA00022989"/>
    </source>
</evidence>
<proteinExistence type="inferred from homology"/>
<keyword evidence="11" id="KW-0325">Glycoprotein</keyword>
<evidence type="ECO:0000256" key="15">
    <source>
        <dbReference type="SAM" id="Phobius"/>
    </source>
</evidence>
<feature type="non-terminal residue" evidence="17">
    <location>
        <position position="598"/>
    </location>
</feature>
<dbReference type="GO" id="GO:0015379">
    <property type="term" value="F:potassium:chloride symporter activity"/>
    <property type="evidence" value="ECO:0007669"/>
    <property type="project" value="InterPro"/>
</dbReference>
<evidence type="ECO:0000256" key="7">
    <source>
        <dbReference type="ARBA" id="ARBA00022958"/>
    </source>
</evidence>
<dbReference type="GO" id="GO:0055064">
    <property type="term" value="P:chloride ion homeostasis"/>
    <property type="evidence" value="ECO:0007669"/>
    <property type="project" value="TreeGrafter"/>
</dbReference>
<sequence>MSSEKCKFEVIKVSDEQEKADEEQINEIVLKDAIEAKETEALNEHDRNMYLYSEEMPDRPTVSTLLSKLANYNYLPPTQGDTIEDGASPRDQPKANLGTLTGVYLPCIQNIFGVILFIRMVWIVGTAGVPLAFIIVFICCAVTFCTSISLSAIATNGIVPAGGSYFMISRALGPEFGGAVGVLFFLATAVAGAMYITGAVEILLNYISSDIALFGDFRENKDILYHNIRLYGTVLLAFSALIVFIGVKFVSKVAPVALVCVILSILSIYVGVFINYEGTDEKFCMLGSRILSVPNERCTKNETDPNSLHPLFCEFINGSSVILGKHTDQISGPNPRWECDRYYRDNNATLERAVPGIKSGIFSQNIKPRFYEKDDIITLEDDPTYDKSLKKYRYIFIDISTSFTFFVAIYFPSCTGILAGSNRSGDLKDGQRSIPIGTIAAQLTTSFVYLSSVVLFGATFNNLFIRDKFGECKGGQLAVTLVAWPYPFLIVVGSLLSTMGAALQSLTSAPRLIQAISKDGIIPFLNPFAVIDSRGEPVRALFLTLLIAWCAILIGNLDFIAPILTMFFLMCYMFVNLACTLQSLLRTPNWRPRFKYYH</sequence>
<feature type="transmembrane region" description="Helical" evidence="15">
    <location>
        <begin position="253"/>
        <end position="276"/>
    </location>
</feature>
<evidence type="ECO:0000313" key="17">
    <source>
        <dbReference type="EMBL" id="RWS05065.1"/>
    </source>
</evidence>
<evidence type="ECO:0000256" key="2">
    <source>
        <dbReference type="ARBA" id="ARBA00022475"/>
    </source>
</evidence>
<evidence type="ECO:0000256" key="13">
    <source>
        <dbReference type="ARBA" id="ARBA00046331"/>
    </source>
</evidence>
<dbReference type="PANTHER" id="PTHR11827">
    <property type="entry name" value="SOLUTE CARRIER FAMILY 12, CATION COTRANSPORTERS"/>
    <property type="match status" value="1"/>
</dbReference>
<feature type="transmembrane region" description="Helical" evidence="15">
    <location>
        <begin position="103"/>
        <end position="124"/>
    </location>
</feature>
<feature type="transmembrane region" description="Helical" evidence="15">
    <location>
        <begin position="228"/>
        <end position="247"/>
    </location>
</feature>
<feature type="transmembrane region" description="Helical" evidence="15">
    <location>
        <begin position="395"/>
        <end position="419"/>
    </location>
</feature>
<dbReference type="OrthoDB" id="2020542at2759"/>
<dbReference type="GO" id="GO:0045202">
    <property type="term" value="C:synapse"/>
    <property type="evidence" value="ECO:0007669"/>
    <property type="project" value="GOC"/>
</dbReference>
<keyword evidence="4" id="KW-0597">Phosphoprotein</keyword>
<feature type="transmembrane region" description="Helical" evidence="15">
    <location>
        <begin position="131"/>
        <end position="159"/>
    </location>
</feature>
<feature type="transmembrane region" description="Helical" evidence="15">
    <location>
        <begin position="179"/>
        <end position="207"/>
    </location>
</feature>
<feature type="transmembrane region" description="Helical" evidence="15">
    <location>
        <begin position="563"/>
        <end position="585"/>
    </location>
</feature>
<feature type="transmembrane region" description="Helical" evidence="15">
    <location>
        <begin position="439"/>
        <end position="465"/>
    </location>
</feature>
<keyword evidence="2" id="KW-1003">Cell membrane</keyword>
<dbReference type="GO" id="GO:1990573">
    <property type="term" value="P:potassium ion import across plasma membrane"/>
    <property type="evidence" value="ECO:0007669"/>
    <property type="project" value="TreeGrafter"/>
</dbReference>
<comment type="subcellular location">
    <subcellularLocation>
        <location evidence="1">Membrane</location>
        <topology evidence="1">Multi-pass membrane protein</topology>
    </subcellularLocation>
</comment>
<keyword evidence="6" id="KW-0769">Symport</keyword>
<name>A0A3S3RRY7_9ACAR</name>
<keyword evidence="5 15" id="KW-0812">Transmembrane</keyword>
<feature type="transmembrane region" description="Helical" evidence="15">
    <location>
        <begin position="512"/>
        <end position="531"/>
    </location>
</feature>
<dbReference type="GO" id="GO:0006884">
    <property type="term" value="P:cell volume homeostasis"/>
    <property type="evidence" value="ECO:0007669"/>
    <property type="project" value="TreeGrafter"/>
</dbReference>
<feature type="transmembrane region" description="Helical" evidence="15">
    <location>
        <begin position="538"/>
        <end position="557"/>
    </location>
</feature>
<evidence type="ECO:0000256" key="5">
    <source>
        <dbReference type="ARBA" id="ARBA00022692"/>
    </source>
</evidence>
<keyword evidence="18" id="KW-1185">Reference proteome</keyword>
<dbReference type="GO" id="GO:0055075">
    <property type="term" value="P:potassium ion homeostasis"/>
    <property type="evidence" value="ECO:0007669"/>
    <property type="project" value="TreeGrafter"/>
</dbReference>
<organism evidence="17 18">
    <name type="scientific">Dinothrombium tinctorium</name>
    <dbReference type="NCBI Taxonomy" id="1965070"/>
    <lineage>
        <taxon>Eukaryota</taxon>
        <taxon>Metazoa</taxon>
        <taxon>Ecdysozoa</taxon>
        <taxon>Arthropoda</taxon>
        <taxon>Chelicerata</taxon>
        <taxon>Arachnida</taxon>
        <taxon>Acari</taxon>
        <taxon>Acariformes</taxon>
        <taxon>Trombidiformes</taxon>
        <taxon>Prostigmata</taxon>
        <taxon>Anystina</taxon>
        <taxon>Parasitengona</taxon>
        <taxon>Trombidioidea</taxon>
        <taxon>Trombidiidae</taxon>
        <taxon>Dinothrombium</taxon>
    </lineage>
</organism>
<evidence type="ECO:0000256" key="12">
    <source>
        <dbReference type="ARBA" id="ARBA00023214"/>
    </source>
</evidence>
<protein>
    <submittedName>
        <fullName evidence="17">Solute carrier family 12 member 4-like protein</fullName>
    </submittedName>
</protein>
<reference evidence="17 18" key="1">
    <citation type="journal article" date="2018" name="Gigascience">
        <title>Genomes of trombidid mites reveal novel predicted allergens and laterally-transferred genes associated with secondary metabolism.</title>
        <authorList>
            <person name="Dong X."/>
            <person name="Chaisiri K."/>
            <person name="Xia D."/>
            <person name="Armstrong S.D."/>
            <person name="Fang Y."/>
            <person name="Donnelly M.J."/>
            <person name="Kadowaki T."/>
            <person name="McGarry J.W."/>
            <person name="Darby A.C."/>
            <person name="Makepeace B.L."/>
        </authorList>
    </citation>
    <scope>NUCLEOTIDE SEQUENCE [LARGE SCALE GENOMIC DNA]</scope>
    <source>
        <strain evidence="17">UoL-WK</strain>
    </source>
</reference>
<dbReference type="GO" id="GO:0005886">
    <property type="term" value="C:plasma membrane"/>
    <property type="evidence" value="ECO:0007669"/>
    <property type="project" value="TreeGrafter"/>
</dbReference>
<keyword evidence="10 15" id="KW-0472">Membrane</keyword>
<evidence type="ECO:0000256" key="10">
    <source>
        <dbReference type="ARBA" id="ARBA00023136"/>
    </source>
</evidence>
<dbReference type="Gene3D" id="1.20.1740.10">
    <property type="entry name" value="Amino acid/polyamine transporter I"/>
    <property type="match status" value="2"/>
</dbReference>
<dbReference type="EMBL" id="NCKU01005055">
    <property type="protein sequence ID" value="RWS05065.1"/>
    <property type="molecule type" value="Genomic_DNA"/>
</dbReference>
<dbReference type="InterPro" id="IPR004842">
    <property type="entry name" value="SLC12A_fam"/>
</dbReference>
<evidence type="ECO:0000256" key="3">
    <source>
        <dbReference type="ARBA" id="ARBA00022538"/>
    </source>
</evidence>
<dbReference type="InterPro" id="IPR000076">
    <property type="entry name" value="KCL_cotranspt"/>
</dbReference>
<keyword evidence="6" id="KW-0813">Transport</keyword>
<keyword evidence="9" id="KW-0406">Ion transport</keyword>
<dbReference type="InterPro" id="IPR004841">
    <property type="entry name" value="AA-permease/SLC12A_dom"/>
</dbReference>
<evidence type="ECO:0000256" key="14">
    <source>
        <dbReference type="ARBA" id="ARBA00047825"/>
    </source>
</evidence>
<comment type="similarity">
    <text evidence="13">Belongs to the SLC12A transporter family. K/Cl co-transporter subfamily.</text>
</comment>
<gene>
    <name evidence="17" type="ORF">B4U79_10975</name>
</gene>
<dbReference type="PRINTS" id="PR01081">
    <property type="entry name" value="KCLTRNSPORT"/>
</dbReference>
<feature type="transmembrane region" description="Helical" evidence="15">
    <location>
        <begin position="477"/>
        <end position="500"/>
    </location>
</feature>